<reference evidence="3 4" key="1">
    <citation type="submission" date="2017-01" db="EMBL/GenBank/DDBJ databases">
        <title>The cable genome- insights into the physiology and evolution of filamentous bacteria capable of sulfide oxidation via long distance electron transfer.</title>
        <authorList>
            <person name="Schreiber L."/>
            <person name="Bjerg J.T."/>
            <person name="Boggild A."/>
            <person name="Van De Vossenberg J."/>
            <person name="Meysman F."/>
            <person name="Nielsen L.P."/>
            <person name="Schramm A."/>
            <person name="Kjeldsen K.U."/>
        </authorList>
    </citation>
    <scope>NUCLEOTIDE SEQUENCE [LARGE SCALE GENOMIC DNA]</scope>
    <source>
        <strain evidence="3">A2</strain>
    </source>
</reference>
<accession>A0A3S3R264</accession>
<evidence type="ECO:0000313" key="3">
    <source>
        <dbReference type="EMBL" id="RWX48338.1"/>
    </source>
</evidence>
<feature type="region of interest" description="Disordered" evidence="1">
    <location>
        <begin position="49"/>
        <end position="79"/>
    </location>
</feature>
<comment type="caution">
    <text evidence="3">The sequence shown here is derived from an EMBL/GenBank/DDBJ whole genome shotgun (WGS) entry which is preliminary data.</text>
</comment>
<sequence>MELFRNILQYLIDHPEVTWSGAGLTGLGVLYFLVTTLFAPRLRKESIPSVPNIFTNSGSGDQNIAQGEGAVGKQDNSTS</sequence>
<gene>
    <name evidence="3" type="ORF">VT99_11111</name>
</gene>
<dbReference type="AlphaFoldDB" id="A0A3S3R264"/>
<proteinExistence type="predicted"/>
<dbReference type="EMBL" id="MTKQ01000111">
    <property type="protein sequence ID" value="RWX48338.1"/>
    <property type="molecule type" value="Genomic_DNA"/>
</dbReference>
<organism evidence="3 4">
    <name type="scientific">Candidatus Electrothrix marina</name>
    <dbReference type="NCBI Taxonomy" id="1859130"/>
    <lineage>
        <taxon>Bacteria</taxon>
        <taxon>Pseudomonadati</taxon>
        <taxon>Thermodesulfobacteriota</taxon>
        <taxon>Desulfobulbia</taxon>
        <taxon>Desulfobulbales</taxon>
        <taxon>Desulfobulbaceae</taxon>
        <taxon>Candidatus Electrothrix</taxon>
    </lineage>
</organism>
<name>A0A3S3R264_9BACT</name>
<evidence type="ECO:0000313" key="4">
    <source>
        <dbReference type="Proteomes" id="UP000286862"/>
    </source>
</evidence>
<keyword evidence="2" id="KW-0812">Transmembrane</keyword>
<evidence type="ECO:0000256" key="2">
    <source>
        <dbReference type="SAM" id="Phobius"/>
    </source>
</evidence>
<feature type="non-terminal residue" evidence="3">
    <location>
        <position position="79"/>
    </location>
</feature>
<feature type="compositionally biased region" description="Polar residues" evidence="1">
    <location>
        <begin position="52"/>
        <end position="65"/>
    </location>
</feature>
<keyword evidence="2" id="KW-1133">Transmembrane helix</keyword>
<dbReference type="Proteomes" id="UP000286862">
    <property type="component" value="Unassembled WGS sequence"/>
</dbReference>
<protein>
    <submittedName>
        <fullName evidence="3">Uncharacterized protein</fullName>
    </submittedName>
</protein>
<evidence type="ECO:0000256" key="1">
    <source>
        <dbReference type="SAM" id="MobiDB-lite"/>
    </source>
</evidence>
<feature type="transmembrane region" description="Helical" evidence="2">
    <location>
        <begin position="20"/>
        <end position="39"/>
    </location>
</feature>
<keyword evidence="2" id="KW-0472">Membrane</keyword>